<organism evidence="2 3">
    <name type="scientific">Arthrobotrys flagrans</name>
    <name type="common">Nematode-trapping fungus</name>
    <name type="synonym">Trichothecium flagrans</name>
    <dbReference type="NCBI Taxonomy" id="97331"/>
    <lineage>
        <taxon>Eukaryota</taxon>
        <taxon>Fungi</taxon>
        <taxon>Dikarya</taxon>
        <taxon>Ascomycota</taxon>
        <taxon>Pezizomycotina</taxon>
        <taxon>Orbiliomycetes</taxon>
        <taxon>Orbiliales</taxon>
        <taxon>Orbiliaceae</taxon>
        <taxon>Arthrobotrys</taxon>
    </lineage>
</organism>
<comment type="caution">
    <text evidence="2">The sequence shown here is derived from an EMBL/GenBank/DDBJ whole genome shotgun (WGS) entry which is preliminary data.</text>
</comment>
<feature type="region of interest" description="Disordered" evidence="1">
    <location>
        <begin position="60"/>
        <end position="97"/>
    </location>
</feature>
<evidence type="ECO:0000313" key="3">
    <source>
        <dbReference type="Proteomes" id="UP000283090"/>
    </source>
</evidence>
<protein>
    <submittedName>
        <fullName evidence="2">Uncharacterized protein</fullName>
    </submittedName>
</protein>
<dbReference type="AlphaFoldDB" id="A0A437A3Q6"/>
<sequence>MVLVCHYSGPSKLNATSKRGSYFRHFATLNVSTVVRKSYRPANTACLTFAWGWNNQKATVQPAAKPGPPFQVNDKTRIDWQDGSGLQGPNATRSSHR</sequence>
<dbReference type="EMBL" id="SAEB01000006">
    <property type="protein sequence ID" value="RVD85734.1"/>
    <property type="molecule type" value="Genomic_DNA"/>
</dbReference>
<evidence type="ECO:0000256" key="1">
    <source>
        <dbReference type="SAM" id="MobiDB-lite"/>
    </source>
</evidence>
<gene>
    <name evidence="2" type="ORF">DFL_004045</name>
</gene>
<reference evidence="2 3" key="1">
    <citation type="submission" date="2019-01" db="EMBL/GenBank/DDBJ databases">
        <title>Intercellular communication is required for trap formation in the nematode-trapping fungus Duddingtonia flagrans.</title>
        <authorList>
            <person name="Youssar L."/>
            <person name="Wernet V."/>
            <person name="Hensel N."/>
            <person name="Hildebrandt H.-G."/>
            <person name="Fischer R."/>
        </authorList>
    </citation>
    <scope>NUCLEOTIDE SEQUENCE [LARGE SCALE GENOMIC DNA]</scope>
    <source>
        <strain evidence="2 3">CBS H-5679</strain>
    </source>
</reference>
<accession>A0A437A3Q6</accession>
<proteinExistence type="predicted"/>
<name>A0A437A3Q6_ARTFL</name>
<dbReference type="VEuPathDB" id="FungiDB:DFL_004045"/>
<dbReference type="RefSeq" id="XP_067491278.1">
    <property type="nucleotide sequence ID" value="XM_067633073.1"/>
</dbReference>
<feature type="compositionally biased region" description="Polar residues" evidence="1">
    <location>
        <begin position="87"/>
        <end position="97"/>
    </location>
</feature>
<dbReference type="Proteomes" id="UP000283090">
    <property type="component" value="Unassembled WGS sequence"/>
</dbReference>
<dbReference type="GeneID" id="93586356"/>
<keyword evidence="3" id="KW-1185">Reference proteome</keyword>
<evidence type="ECO:0000313" key="2">
    <source>
        <dbReference type="EMBL" id="RVD85734.1"/>
    </source>
</evidence>